<sequence>MTPQTSKKPNIDLPKGTMIKGKWHHQTYRVIERLGAGAIGTVYLCESSQKKVALKLSNHSHSLTSEVNVLRAFKQVQGHSLGPALLDVDDFVTNNNCIYTFYVMEYLSGEPLHDFIKKRGMEWIYSLLIGLLNDLQALHENGYVFGDLKLDNLLVTHKPTRLKWVDVGGTTQQGRLIKEYTEFYDRGYWHMGSRKAEPSYDLFALAMVVIRLFYPNGFLKRNDPKKTIQQKVYQNIREPLLQAFVMQLLQGKFHQAKEAKQFLLQSYLQQSKQPSQRKKQKQRSSQQNTSETEYPVFEIVSIFSVGGFLSIYVAIFLF</sequence>
<dbReference type="GO" id="GO:0005524">
    <property type="term" value="F:ATP binding"/>
    <property type="evidence" value="ECO:0007669"/>
    <property type="project" value="InterPro"/>
</dbReference>
<dbReference type="EMBL" id="APML01000018">
    <property type="protein sequence ID" value="ENH97636.1"/>
    <property type="molecule type" value="Genomic_DNA"/>
</dbReference>
<dbReference type="GO" id="GO:0005737">
    <property type="term" value="C:cytoplasm"/>
    <property type="evidence" value="ECO:0007669"/>
    <property type="project" value="TreeGrafter"/>
</dbReference>
<proteinExistence type="predicted"/>
<protein>
    <submittedName>
        <fullName evidence="3">Serine:threonine protein kinase</fullName>
    </submittedName>
</protein>
<dbReference type="AlphaFoldDB" id="N4WX47"/>
<dbReference type="STRING" id="1308866.J416_04541"/>
<evidence type="ECO:0000313" key="4">
    <source>
        <dbReference type="Proteomes" id="UP000012283"/>
    </source>
</evidence>
<accession>N4WX47</accession>
<keyword evidence="1" id="KW-0472">Membrane</keyword>
<evidence type="ECO:0000256" key="1">
    <source>
        <dbReference type="SAM" id="Phobius"/>
    </source>
</evidence>
<dbReference type="PANTHER" id="PTHR44167">
    <property type="entry name" value="OVARIAN-SPECIFIC SERINE/THREONINE-PROTEIN KINASE LOK-RELATED"/>
    <property type="match status" value="1"/>
</dbReference>
<dbReference type="Pfam" id="PF00069">
    <property type="entry name" value="Pkinase"/>
    <property type="match status" value="1"/>
</dbReference>
<keyword evidence="4" id="KW-1185">Reference proteome</keyword>
<dbReference type="eggNOG" id="COG0515">
    <property type="taxonomic scope" value="Bacteria"/>
</dbReference>
<name>N4WX47_9BACI</name>
<keyword evidence="1" id="KW-0812">Transmembrane</keyword>
<dbReference type="SMART" id="SM00220">
    <property type="entry name" value="S_TKc"/>
    <property type="match status" value="1"/>
</dbReference>
<dbReference type="InterPro" id="IPR000719">
    <property type="entry name" value="Prot_kinase_dom"/>
</dbReference>
<gene>
    <name evidence="3" type="ORF">J416_04541</name>
</gene>
<keyword evidence="1" id="KW-1133">Transmembrane helix</keyword>
<feature type="transmembrane region" description="Helical" evidence="1">
    <location>
        <begin position="294"/>
        <end position="317"/>
    </location>
</feature>
<evidence type="ECO:0000259" key="2">
    <source>
        <dbReference type="PROSITE" id="PS50011"/>
    </source>
</evidence>
<keyword evidence="3" id="KW-0418">Kinase</keyword>
<reference evidence="3 4" key="1">
    <citation type="submission" date="2013-03" db="EMBL/GenBank/DDBJ databases">
        <title>Draft genome sequence of Gracibacillus halophilus YIM-C55.5, a moderately halophilic and thermophilic organism from the Xiaochaidamu salt lake.</title>
        <authorList>
            <person name="Sugumar T."/>
            <person name="Polireddy D.R."/>
            <person name="Antony A."/>
            <person name="Madhava Y.R."/>
            <person name="Sivakumar N."/>
        </authorList>
    </citation>
    <scope>NUCLEOTIDE SEQUENCE [LARGE SCALE GENOMIC DNA]</scope>
    <source>
        <strain evidence="3 4">YIM-C55.5</strain>
    </source>
</reference>
<dbReference type="Gene3D" id="1.10.510.10">
    <property type="entry name" value="Transferase(Phosphotransferase) domain 1"/>
    <property type="match status" value="1"/>
</dbReference>
<evidence type="ECO:0000313" key="3">
    <source>
        <dbReference type="EMBL" id="ENH97636.1"/>
    </source>
</evidence>
<feature type="domain" description="Protein kinase" evidence="2">
    <location>
        <begin position="28"/>
        <end position="297"/>
    </location>
</feature>
<dbReference type="GO" id="GO:0004674">
    <property type="term" value="F:protein serine/threonine kinase activity"/>
    <property type="evidence" value="ECO:0007669"/>
    <property type="project" value="TreeGrafter"/>
</dbReference>
<keyword evidence="3" id="KW-0808">Transferase</keyword>
<dbReference type="OrthoDB" id="583109at2"/>
<dbReference type="Proteomes" id="UP000012283">
    <property type="component" value="Unassembled WGS sequence"/>
</dbReference>
<comment type="caution">
    <text evidence="3">The sequence shown here is derived from an EMBL/GenBank/DDBJ whole genome shotgun (WGS) entry which is preliminary data.</text>
</comment>
<dbReference type="RefSeq" id="WP_003465900.1">
    <property type="nucleotide sequence ID" value="NZ_APML01000018.1"/>
</dbReference>
<dbReference type="PATRIC" id="fig|1308866.3.peg.916"/>
<organism evidence="3 4">
    <name type="scientific">Gracilibacillus halophilus YIM-C55.5</name>
    <dbReference type="NCBI Taxonomy" id="1308866"/>
    <lineage>
        <taxon>Bacteria</taxon>
        <taxon>Bacillati</taxon>
        <taxon>Bacillota</taxon>
        <taxon>Bacilli</taxon>
        <taxon>Bacillales</taxon>
        <taxon>Bacillaceae</taxon>
        <taxon>Gracilibacillus</taxon>
    </lineage>
</organism>
<dbReference type="InterPro" id="IPR011009">
    <property type="entry name" value="Kinase-like_dom_sf"/>
</dbReference>
<dbReference type="SUPFAM" id="SSF56112">
    <property type="entry name" value="Protein kinase-like (PK-like)"/>
    <property type="match status" value="1"/>
</dbReference>
<dbReference type="PROSITE" id="PS50011">
    <property type="entry name" value="PROTEIN_KINASE_DOM"/>
    <property type="match status" value="1"/>
</dbReference>
<dbReference type="PANTHER" id="PTHR44167:SF18">
    <property type="entry name" value="PROTEIN KINASE DOMAIN-CONTAINING PROTEIN"/>
    <property type="match status" value="1"/>
</dbReference>